<keyword evidence="2" id="KW-0812">Transmembrane</keyword>
<dbReference type="RefSeq" id="WP_377170440.1">
    <property type="nucleotide sequence ID" value="NZ_JBHSMQ010000009.1"/>
</dbReference>
<accession>A0ABW0KXN0</accession>
<keyword evidence="4" id="KW-1185">Reference proteome</keyword>
<evidence type="ECO:0000313" key="3">
    <source>
        <dbReference type="EMBL" id="MFC5457297.1"/>
    </source>
</evidence>
<organism evidence="3 4">
    <name type="scientific">Prosthecobacter fluviatilis</name>
    <dbReference type="NCBI Taxonomy" id="445931"/>
    <lineage>
        <taxon>Bacteria</taxon>
        <taxon>Pseudomonadati</taxon>
        <taxon>Verrucomicrobiota</taxon>
        <taxon>Verrucomicrobiia</taxon>
        <taxon>Verrucomicrobiales</taxon>
        <taxon>Verrucomicrobiaceae</taxon>
        <taxon>Prosthecobacter</taxon>
    </lineage>
</organism>
<feature type="transmembrane region" description="Helical" evidence="2">
    <location>
        <begin position="84"/>
        <end position="103"/>
    </location>
</feature>
<proteinExistence type="predicted"/>
<evidence type="ECO:0000256" key="2">
    <source>
        <dbReference type="SAM" id="Phobius"/>
    </source>
</evidence>
<reference evidence="4" key="1">
    <citation type="journal article" date="2019" name="Int. J. Syst. Evol. Microbiol.">
        <title>The Global Catalogue of Microorganisms (GCM) 10K type strain sequencing project: providing services to taxonomists for standard genome sequencing and annotation.</title>
        <authorList>
            <consortium name="The Broad Institute Genomics Platform"/>
            <consortium name="The Broad Institute Genome Sequencing Center for Infectious Disease"/>
            <person name="Wu L."/>
            <person name="Ma J."/>
        </authorList>
    </citation>
    <scope>NUCLEOTIDE SEQUENCE [LARGE SCALE GENOMIC DNA]</scope>
    <source>
        <strain evidence="4">CGMCC 4.1469</strain>
    </source>
</reference>
<gene>
    <name evidence="3" type="ORF">ACFQDI_20680</name>
</gene>
<keyword evidence="2" id="KW-0472">Membrane</keyword>
<evidence type="ECO:0000256" key="1">
    <source>
        <dbReference type="SAM" id="MobiDB-lite"/>
    </source>
</evidence>
<dbReference type="Proteomes" id="UP001596052">
    <property type="component" value="Unassembled WGS sequence"/>
</dbReference>
<feature type="region of interest" description="Disordered" evidence="1">
    <location>
        <begin position="1"/>
        <end position="24"/>
    </location>
</feature>
<evidence type="ECO:0000313" key="4">
    <source>
        <dbReference type="Proteomes" id="UP001596052"/>
    </source>
</evidence>
<protein>
    <submittedName>
        <fullName evidence="3">Uncharacterized protein</fullName>
    </submittedName>
</protein>
<dbReference type="EMBL" id="JBHSMQ010000009">
    <property type="protein sequence ID" value="MFC5457297.1"/>
    <property type="molecule type" value="Genomic_DNA"/>
</dbReference>
<sequence length="106" mass="11472">MNSISMSARPDAPSGALTATGDGGQRMGFRRFVQARMHALQPCFASFDPASIPAFFGLNNVLSHIGHAPICGWRLWLAPGGRDFGAFPAFFFLSFSLHASFVFSMD</sequence>
<name>A0ABW0KXN0_9BACT</name>
<comment type="caution">
    <text evidence="3">The sequence shown here is derived from an EMBL/GenBank/DDBJ whole genome shotgun (WGS) entry which is preliminary data.</text>
</comment>
<keyword evidence="2" id="KW-1133">Transmembrane helix</keyword>